<feature type="transmembrane region" description="Helical" evidence="6">
    <location>
        <begin position="23"/>
        <end position="50"/>
    </location>
</feature>
<evidence type="ECO:0000256" key="1">
    <source>
        <dbReference type="ARBA" id="ARBA00004651"/>
    </source>
</evidence>
<accession>A0A9X3Z2D5</accession>
<gene>
    <name evidence="7" type="primary">cbiQ</name>
    <name evidence="7" type="ORF">O3V59_03985</name>
</gene>
<feature type="transmembrane region" description="Helical" evidence="6">
    <location>
        <begin position="62"/>
        <end position="82"/>
    </location>
</feature>
<dbReference type="InterPro" id="IPR003339">
    <property type="entry name" value="ABC/ECF_trnsptr_transmembrane"/>
</dbReference>
<dbReference type="RefSeq" id="WP_029098280.1">
    <property type="nucleotide sequence ID" value="NZ_JAPYYP010000003.1"/>
</dbReference>
<dbReference type="GO" id="GO:0043190">
    <property type="term" value="C:ATP-binding cassette (ABC) transporter complex"/>
    <property type="evidence" value="ECO:0007669"/>
    <property type="project" value="InterPro"/>
</dbReference>
<evidence type="ECO:0000256" key="3">
    <source>
        <dbReference type="ARBA" id="ARBA00022692"/>
    </source>
</evidence>
<keyword evidence="2" id="KW-1003">Cell membrane</keyword>
<feature type="transmembrane region" description="Helical" evidence="6">
    <location>
        <begin position="151"/>
        <end position="172"/>
    </location>
</feature>
<comment type="subcellular location">
    <subcellularLocation>
        <location evidence="1">Cell membrane</location>
        <topology evidence="1">Multi-pass membrane protein</topology>
    </subcellularLocation>
</comment>
<dbReference type="Pfam" id="PF02361">
    <property type="entry name" value="CbiQ"/>
    <property type="match status" value="1"/>
</dbReference>
<dbReference type="GO" id="GO:0006824">
    <property type="term" value="P:cobalt ion transport"/>
    <property type="evidence" value="ECO:0007669"/>
    <property type="project" value="InterPro"/>
</dbReference>
<keyword evidence="4 6" id="KW-1133">Transmembrane helix</keyword>
<dbReference type="PANTHER" id="PTHR43723:SF1">
    <property type="entry name" value="COBALT TRANSPORT PROTEIN CBIQ"/>
    <property type="match status" value="1"/>
</dbReference>
<dbReference type="PANTHER" id="PTHR43723">
    <property type="entry name" value="COBALT TRANSPORT PROTEIN CBIQ"/>
    <property type="match status" value="1"/>
</dbReference>
<sequence>MIGQLDALAYANRLRRLSPGRKLLFALALMLIVLASHPPVQLAAFVWISVWIVGYARIPCRVYLVGLVLALSFLAAGMPALLVEVAPVTGWGSGANVLAAWQWGGWVAYVTTDGVARAATLLCRSLAALSCFYFVLFTVPFAELLQVLRRIGLPAVLTDLVMIMYRFVFVFLETAAWLRTAQIARGGYQGVRAALRDTGRLVTRLFGRAMLRYRQVYLGMMARGFTEDFRVVGLSAHVRSKRHEREALAGCVLLAAWEWWIGG</sequence>
<organism evidence="7 8">
    <name type="scientific">Brevibacillus thermoruber</name>
    <dbReference type="NCBI Taxonomy" id="33942"/>
    <lineage>
        <taxon>Bacteria</taxon>
        <taxon>Bacillati</taxon>
        <taxon>Bacillota</taxon>
        <taxon>Bacilli</taxon>
        <taxon>Bacillales</taxon>
        <taxon>Paenibacillaceae</taxon>
        <taxon>Brevibacillus</taxon>
    </lineage>
</organism>
<dbReference type="InterPro" id="IPR012809">
    <property type="entry name" value="ECF_CbiQ"/>
</dbReference>
<evidence type="ECO:0000256" key="4">
    <source>
        <dbReference type="ARBA" id="ARBA00022989"/>
    </source>
</evidence>
<evidence type="ECO:0000256" key="6">
    <source>
        <dbReference type="SAM" id="Phobius"/>
    </source>
</evidence>
<proteinExistence type="predicted"/>
<evidence type="ECO:0000313" key="7">
    <source>
        <dbReference type="EMBL" id="MDA5107509.1"/>
    </source>
</evidence>
<keyword evidence="8" id="KW-1185">Reference proteome</keyword>
<dbReference type="InterPro" id="IPR052770">
    <property type="entry name" value="Cobalt_transport_CbiQ"/>
</dbReference>
<dbReference type="CDD" id="cd16914">
    <property type="entry name" value="EcfT"/>
    <property type="match status" value="1"/>
</dbReference>
<comment type="caution">
    <text evidence="7">The sequence shown here is derived from an EMBL/GenBank/DDBJ whole genome shotgun (WGS) entry which is preliminary data.</text>
</comment>
<keyword evidence="3 6" id="KW-0812">Transmembrane</keyword>
<evidence type="ECO:0000313" key="8">
    <source>
        <dbReference type="Proteomes" id="UP001151071"/>
    </source>
</evidence>
<keyword evidence="5 6" id="KW-0472">Membrane</keyword>
<name>A0A9X3Z2D5_9BACL</name>
<dbReference type="AlphaFoldDB" id="A0A9X3Z2D5"/>
<dbReference type="EMBL" id="JAPYYP010000003">
    <property type="protein sequence ID" value="MDA5107509.1"/>
    <property type="molecule type" value="Genomic_DNA"/>
</dbReference>
<evidence type="ECO:0000256" key="5">
    <source>
        <dbReference type="ARBA" id="ARBA00023136"/>
    </source>
</evidence>
<feature type="transmembrane region" description="Helical" evidence="6">
    <location>
        <begin position="88"/>
        <end position="109"/>
    </location>
</feature>
<feature type="transmembrane region" description="Helical" evidence="6">
    <location>
        <begin position="121"/>
        <end position="139"/>
    </location>
</feature>
<reference evidence="7" key="1">
    <citation type="submission" date="2022-12" db="EMBL/GenBank/DDBJ databases">
        <title>Draft genome sequence of the thermophilic strain Brevibacillus thermoruber HT42, isolated from Los Humeros, Puebla, Mexico, with biotechnological potential.</title>
        <authorList>
            <person name="Lara Sanchez J."/>
            <person name="Solis Palacios R."/>
            <person name="Bustos Baena A.S."/>
            <person name="Ruz Baez A.E."/>
            <person name="Espinosa Luna G."/>
            <person name="Oliart Ros R.M."/>
        </authorList>
    </citation>
    <scope>NUCLEOTIDE SEQUENCE</scope>
    <source>
        <strain evidence="7">HT42</strain>
    </source>
</reference>
<dbReference type="NCBIfam" id="TIGR02454">
    <property type="entry name" value="ECF_T_CbiQ"/>
    <property type="match status" value="1"/>
</dbReference>
<protein>
    <submittedName>
        <fullName evidence="7">Cobalt ECF transporter T component CbiQ</fullName>
    </submittedName>
</protein>
<evidence type="ECO:0000256" key="2">
    <source>
        <dbReference type="ARBA" id="ARBA00022475"/>
    </source>
</evidence>
<dbReference type="Proteomes" id="UP001151071">
    <property type="component" value="Unassembled WGS sequence"/>
</dbReference>